<proteinExistence type="predicted"/>
<reference evidence="2" key="1">
    <citation type="submission" date="2021-05" db="EMBL/GenBank/DDBJ databases">
        <authorList>
            <person name="Alioto T."/>
            <person name="Alioto T."/>
            <person name="Gomez Garrido J."/>
        </authorList>
    </citation>
    <scope>NUCLEOTIDE SEQUENCE</scope>
</reference>
<organism evidence="2">
    <name type="scientific">Culex pipiens</name>
    <name type="common">House mosquito</name>
    <dbReference type="NCBI Taxonomy" id="7175"/>
    <lineage>
        <taxon>Eukaryota</taxon>
        <taxon>Metazoa</taxon>
        <taxon>Ecdysozoa</taxon>
        <taxon>Arthropoda</taxon>
        <taxon>Hexapoda</taxon>
        <taxon>Insecta</taxon>
        <taxon>Pterygota</taxon>
        <taxon>Neoptera</taxon>
        <taxon>Endopterygota</taxon>
        <taxon>Diptera</taxon>
        <taxon>Nematocera</taxon>
        <taxon>Culicoidea</taxon>
        <taxon>Culicidae</taxon>
        <taxon>Culicinae</taxon>
        <taxon>Culicini</taxon>
        <taxon>Culex</taxon>
        <taxon>Culex</taxon>
    </lineage>
</organism>
<dbReference type="AlphaFoldDB" id="A0A8D8AS38"/>
<evidence type="ECO:0000313" key="2">
    <source>
        <dbReference type="EMBL" id="CAG6462197.1"/>
    </source>
</evidence>
<name>A0A8D8AS38_CULPI</name>
<feature type="region of interest" description="Disordered" evidence="1">
    <location>
        <begin position="1"/>
        <end position="96"/>
    </location>
</feature>
<sequence>MCLPARHAARHRQETLRPQRADPAVCNVHRDPRRRSAAAEPLHHSHDQPPDAGGSAGRAGLRHCGGPALLERRPAEGDQEFGAGNGSHRNDPRYGHLEFDGIRRGLDLAAVVRVDRDGDQQPDTGL</sequence>
<accession>A0A8D8AS38</accession>
<dbReference type="EMBL" id="HBUE01044982">
    <property type="protein sequence ID" value="CAG6462197.1"/>
    <property type="molecule type" value="Transcribed_RNA"/>
</dbReference>
<feature type="compositionally biased region" description="Basic and acidic residues" evidence="1">
    <location>
        <begin position="11"/>
        <end position="20"/>
    </location>
</feature>
<protein>
    <submittedName>
        <fullName evidence="2">(northern house mosquito) hypothetical protein</fullName>
    </submittedName>
</protein>
<evidence type="ECO:0000256" key="1">
    <source>
        <dbReference type="SAM" id="MobiDB-lite"/>
    </source>
</evidence>